<evidence type="ECO:0000256" key="3">
    <source>
        <dbReference type="ARBA" id="ARBA00006743"/>
    </source>
</evidence>
<feature type="region of interest" description="Disordered" evidence="11">
    <location>
        <begin position="1"/>
        <end position="31"/>
    </location>
</feature>
<keyword evidence="5" id="KW-0274">FAD</keyword>
<dbReference type="Pfam" id="PF21895">
    <property type="entry name" value="MTHFR_C"/>
    <property type="match status" value="1"/>
</dbReference>
<evidence type="ECO:0000256" key="6">
    <source>
        <dbReference type="ARBA" id="ARBA00022857"/>
    </source>
</evidence>
<evidence type="ECO:0000259" key="12">
    <source>
        <dbReference type="Pfam" id="PF21895"/>
    </source>
</evidence>
<keyword evidence="4" id="KW-0285">Flavoprotein</keyword>
<dbReference type="EC" id="1.5.1.53" evidence="8"/>
<dbReference type="GO" id="GO:0005829">
    <property type="term" value="C:cytosol"/>
    <property type="evidence" value="ECO:0007669"/>
    <property type="project" value="TreeGrafter"/>
</dbReference>
<comment type="caution">
    <text evidence="13">The sequence shown here is derived from an EMBL/GenBank/DDBJ whole genome shotgun (WGS) entry which is preliminary data.</text>
</comment>
<dbReference type="PANTHER" id="PTHR45754:SF3">
    <property type="entry name" value="METHYLENETETRAHYDROFOLATE REDUCTASE (NADPH)"/>
    <property type="match status" value="1"/>
</dbReference>
<evidence type="ECO:0000256" key="2">
    <source>
        <dbReference type="ARBA" id="ARBA00004777"/>
    </source>
</evidence>
<gene>
    <name evidence="13" type="ORF">FSP39_009918</name>
</gene>
<dbReference type="InterPro" id="IPR004621">
    <property type="entry name" value="Fadh2_euk"/>
</dbReference>
<dbReference type="GO" id="GO:0035999">
    <property type="term" value="P:tetrahydrofolate interconversion"/>
    <property type="evidence" value="ECO:0007669"/>
    <property type="project" value="TreeGrafter"/>
</dbReference>
<dbReference type="Pfam" id="PF02219">
    <property type="entry name" value="MTHFR"/>
    <property type="match status" value="1"/>
</dbReference>
<evidence type="ECO:0000256" key="4">
    <source>
        <dbReference type="ARBA" id="ARBA00022630"/>
    </source>
</evidence>
<feature type="region of interest" description="Disordered" evidence="11">
    <location>
        <begin position="641"/>
        <end position="662"/>
    </location>
</feature>
<keyword evidence="6" id="KW-0521">NADP</keyword>
<feature type="domain" description="MTHFR SAM-binding regulatory" evidence="12">
    <location>
        <begin position="339"/>
        <end position="636"/>
    </location>
</feature>
<dbReference type="InterPro" id="IPR003171">
    <property type="entry name" value="Mehydrof_redctse-like"/>
</dbReference>
<evidence type="ECO:0000313" key="14">
    <source>
        <dbReference type="Proteomes" id="UP001186944"/>
    </source>
</evidence>
<dbReference type="NCBIfam" id="TIGR00677">
    <property type="entry name" value="fadh2_euk"/>
    <property type="match status" value="1"/>
</dbReference>
<keyword evidence="7" id="KW-0560">Oxidoreductase</keyword>
<keyword evidence="14" id="KW-1185">Reference proteome</keyword>
<accession>A0AA88YH34</accession>
<comment type="cofactor">
    <cofactor evidence="1">
        <name>FAD</name>
        <dbReference type="ChEBI" id="CHEBI:57692"/>
    </cofactor>
</comment>
<reference evidence="13" key="1">
    <citation type="submission" date="2019-08" db="EMBL/GenBank/DDBJ databases">
        <title>The improved chromosome-level genome for the pearl oyster Pinctada fucata martensii using PacBio sequencing and Hi-C.</title>
        <authorList>
            <person name="Zheng Z."/>
        </authorList>
    </citation>
    <scope>NUCLEOTIDE SEQUENCE</scope>
    <source>
        <strain evidence="13">ZZ-2019</strain>
        <tissue evidence="13">Adductor muscle</tissue>
    </source>
</reference>
<evidence type="ECO:0000256" key="1">
    <source>
        <dbReference type="ARBA" id="ARBA00001974"/>
    </source>
</evidence>
<dbReference type="SUPFAM" id="SSF51730">
    <property type="entry name" value="FAD-linked oxidoreductase"/>
    <property type="match status" value="1"/>
</dbReference>
<dbReference type="PANTHER" id="PTHR45754">
    <property type="entry name" value="METHYLENETETRAHYDROFOLATE REDUCTASE"/>
    <property type="match status" value="1"/>
</dbReference>
<dbReference type="GO" id="GO:0106313">
    <property type="term" value="F:methylenetetrahydrofolate reductase (NADPH) activity"/>
    <property type="evidence" value="ECO:0007669"/>
    <property type="project" value="UniProtKB-EC"/>
</dbReference>
<evidence type="ECO:0000256" key="9">
    <source>
        <dbReference type="ARBA" id="ARBA00047751"/>
    </source>
</evidence>
<name>A0AA88YH34_PINIB</name>
<protein>
    <recommendedName>
        <fullName evidence="8">methylenetetrahydrofolate reductase (NADPH)</fullName>
        <ecNumber evidence="8">1.5.1.53</ecNumber>
    </recommendedName>
</protein>
<dbReference type="Gene3D" id="3.20.20.220">
    <property type="match status" value="1"/>
</dbReference>
<comment type="similarity">
    <text evidence="3">Belongs to the methylenetetrahydrofolate reductase family.</text>
</comment>
<dbReference type="CDD" id="cd00537">
    <property type="entry name" value="MTHFR"/>
    <property type="match status" value="1"/>
</dbReference>
<dbReference type="AlphaFoldDB" id="A0AA88YH34"/>
<sequence length="662" mass="75222">MPELVTNVVVNGHDKETTPPSPPPTGDTDYGQYIPLSQRIQRRIQSSDHWFSLEFFPPRTVNGAVNLISRFERMNEGGPLFCDITWHPAGDPGNTHKPTSSTCMAGTMLNYCGVETMLHVTCCGQSPEQIKENLKKAKELGIRNLLALRGDPPDGNETWTYQKGGLNYATDLVKLIREEYGDHFTICVAGYPTGHPECSSYADDLRHLKAKVDAGADFIITQLFFKADTFLKFVKDCRNIGIKCPIIPGILPIQAYQSLRHIVKLSRLEVPQEILDAITPIKDNDEAIRNFGVDQAVDMAKELFMSEEVKGLHFYTLNREVATIEILKRIGMWCEEPAKPLPWKQTANHTRSKEDVRPIFWRCRPKSYVHRTSNWDEFPNGRWGNSSAASFGDIKDYYLFYLKSKRSKEDHLKMWGEELTCEEDVWDVFYAYIANLPNKHGVKVLEMPWNDDELSPETSMITEKLAAINKRGVLTINSQPSINGAPSSDMKVGWGAPNGYIYQKAYLEFFVSPRNVQALKIILKDYPLVNYHIVNYNGNMDYTNCDVSTPIAVTWGVFPGKEIIQPTVVDPIAFKTWKDEAFELWRHPWGNLYPENSASRKVIEDIYNSYYLVNLVDNEFPKDSCLWKIVEQMLELAPQLSGTEEPMETNGNSVESNGDICG</sequence>
<evidence type="ECO:0000256" key="8">
    <source>
        <dbReference type="ARBA" id="ARBA00034530"/>
    </source>
</evidence>
<dbReference type="InterPro" id="IPR053806">
    <property type="entry name" value="MTHFR_C"/>
</dbReference>
<dbReference type="FunFam" id="3.20.20.220:FF:000002">
    <property type="entry name" value="Methylenetetrahydrofolate reductase"/>
    <property type="match status" value="1"/>
</dbReference>
<evidence type="ECO:0000256" key="11">
    <source>
        <dbReference type="SAM" id="MobiDB-lite"/>
    </source>
</evidence>
<evidence type="ECO:0000256" key="7">
    <source>
        <dbReference type="ARBA" id="ARBA00023002"/>
    </source>
</evidence>
<evidence type="ECO:0000256" key="10">
    <source>
        <dbReference type="RuleBase" id="RU004254"/>
    </source>
</evidence>
<dbReference type="GO" id="GO:0009086">
    <property type="term" value="P:methionine biosynthetic process"/>
    <property type="evidence" value="ECO:0007669"/>
    <property type="project" value="TreeGrafter"/>
</dbReference>
<comment type="pathway">
    <text evidence="2 10">One-carbon metabolism; tetrahydrofolate interconversion.</text>
</comment>
<dbReference type="GO" id="GO:0071949">
    <property type="term" value="F:FAD binding"/>
    <property type="evidence" value="ECO:0007669"/>
    <property type="project" value="TreeGrafter"/>
</dbReference>
<comment type="catalytic activity">
    <reaction evidence="9">
        <text>(6S)-5-methyl-5,6,7,8-tetrahydrofolate + NADP(+) = (6R)-5,10-methylene-5,6,7,8-tetrahydrofolate + NADPH + H(+)</text>
        <dbReference type="Rhea" id="RHEA:19817"/>
        <dbReference type="ChEBI" id="CHEBI:15378"/>
        <dbReference type="ChEBI" id="CHEBI:15636"/>
        <dbReference type="ChEBI" id="CHEBI:18608"/>
        <dbReference type="ChEBI" id="CHEBI:57783"/>
        <dbReference type="ChEBI" id="CHEBI:58349"/>
        <dbReference type="EC" id="1.5.1.53"/>
    </reaction>
    <physiologicalReaction direction="right-to-left" evidence="9">
        <dbReference type="Rhea" id="RHEA:19819"/>
    </physiologicalReaction>
</comment>
<dbReference type="InterPro" id="IPR029041">
    <property type="entry name" value="FAD-linked_oxidoreductase-like"/>
</dbReference>
<evidence type="ECO:0000256" key="5">
    <source>
        <dbReference type="ARBA" id="ARBA00022827"/>
    </source>
</evidence>
<dbReference type="EMBL" id="VSWD01000004">
    <property type="protein sequence ID" value="KAK3104777.1"/>
    <property type="molecule type" value="Genomic_DNA"/>
</dbReference>
<organism evidence="13 14">
    <name type="scientific">Pinctada imbricata</name>
    <name type="common">Atlantic pearl-oyster</name>
    <name type="synonym">Pinctada martensii</name>
    <dbReference type="NCBI Taxonomy" id="66713"/>
    <lineage>
        <taxon>Eukaryota</taxon>
        <taxon>Metazoa</taxon>
        <taxon>Spiralia</taxon>
        <taxon>Lophotrochozoa</taxon>
        <taxon>Mollusca</taxon>
        <taxon>Bivalvia</taxon>
        <taxon>Autobranchia</taxon>
        <taxon>Pteriomorphia</taxon>
        <taxon>Pterioida</taxon>
        <taxon>Pterioidea</taxon>
        <taxon>Pteriidae</taxon>
        <taxon>Pinctada</taxon>
    </lineage>
</organism>
<evidence type="ECO:0000313" key="13">
    <source>
        <dbReference type="EMBL" id="KAK3104777.1"/>
    </source>
</evidence>
<proteinExistence type="inferred from homology"/>
<dbReference type="Proteomes" id="UP001186944">
    <property type="component" value="Unassembled WGS sequence"/>
</dbReference>